<dbReference type="PANTHER" id="PTHR14256">
    <property type="entry name" value="NADH-UBIQUINONE OXIDOREDUCTASE MLRQ SUBUNIT"/>
    <property type="match status" value="1"/>
</dbReference>
<dbReference type="InterPro" id="IPR010530">
    <property type="entry name" value="B12D"/>
</dbReference>
<gene>
    <name evidence="2" type="primary">ndufa4l2a</name>
</gene>
<dbReference type="GeneTree" id="ENSGT00940000161040"/>
<reference evidence="2 3" key="1">
    <citation type="journal article" date="2011" name="Genome Biol. Evol.">
        <title>Integration of the genetic map and genome assembly of fugu facilitates insights into distinct features of genome evolution in teleosts and mammals.</title>
        <authorList>
            <person name="Kai W."/>
            <person name="Kikuchi K."/>
            <person name="Tohari S."/>
            <person name="Chew A.K."/>
            <person name="Tay A."/>
            <person name="Fujiwara A."/>
            <person name="Hosoya S."/>
            <person name="Suetake H."/>
            <person name="Naruse K."/>
            <person name="Brenner S."/>
            <person name="Suzuki Y."/>
            <person name="Venkatesh B."/>
        </authorList>
    </citation>
    <scope>NUCLEOTIDE SEQUENCE [LARGE SCALE GENOMIC DNA]</scope>
</reference>
<feature type="transmembrane region" description="Helical" evidence="1">
    <location>
        <begin position="16"/>
        <end position="35"/>
    </location>
</feature>
<evidence type="ECO:0000313" key="2">
    <source>
        <dbReference type="Ensembl" id="ENSTRUP00000078672.1"/>
    </source>
</evidence>
<proteinExistence type="predicted"/>
<dbReference type="Pfam" id="PF06522">
    <property type="entry name" value="B12D"/>
    <property type="match status" value="1"/>
</dbReference>
<organism evidence="2 3">
    <name type="scientific">Takifugu rubripes</name>
    <name type="common">Japanese pufferfish</name>
    <name type="synonym">Fugu rubripes</name>
    <dbReference type="NCBI Taxonomy" id="31033"/>
    <lineage>
        <taxon>Eukaryota</taxon>
        <taxon>Metazoa</taxon>
        <taxon>Chordata</taxon>
        <taxon>Craniata</taxon>
        <taxon>Vertebrata</taxon>
        <taxon>Euteleostomi</taxon>
        <taxon>Actinopterygii</taxon>
        <taxon>Neopterygii</taxon>
        <taxon>Teleostei</taxon>
        <taxon>Neoteleostei</taxon>
        <taxon>Acanthomorphata</taxon>
        <taxon>Eupercaria</taxon>
        <taxon>Tetraodontiformes</taxon>
        <taxon>Tetradontoidea</taxon>
        <taxon>Tetraodontidae</taxon>
        <taxon>Takifugu</taxon>
    </lineage>
</organism>
<reference evidence="2" key="2">
    <citation type="submission" date="2025-08" db="UniProtKB">
        <authorList>
            <consortium name="Ensembl"/>
        </authorList>
    </citation>
    <scope>IDENTIFICATION</scope>
</reference>
<reference evidence="2" key="3">
    <citation type="submission" date="2025-09" db="UniProtKB">
        <authorList>
            <consortium name="Ensembl"/>
        </authorList>
    </citation>
    <scope>IDENTIFICATION</scope>
</reference>
<name>A0A674P0Q6_TAKRU</name>
<dbReference type="AlphaFoldDB" id="A0A674P0Q6"/>
<dbReference type="Proteomes" id="UP000005226">
    <property type="component" value="Chromosome 3"/>
</dbReference>
<sequence>MIFRKAAEHAKKHPGLIPQFFFICLGMGGAFLYLIRLAKGPHVTWNKTSNPEPWNQLDPTYQYKVTTCTRIHSHTDLNNSFMRGRCMKGFLILLSLLPSPRTTKT</sequence>
<keyword evidence="1" id="KW-0472">Membrane</keyword>
<protein>
    <submittedName>
        <fullName evidence="2">NDUFA4 mitochondrial complex associated like 2</fullName>
    </submittedName>
</protein>
<keyword evidence="3" id="KW-1185">Reference proteome</keyword>
<dbReference type="PANTHER" id="PTHR14256:SF5">
    <property type="entry name" value="NADH DEHYDROGENASE [UBIQUINONE] 1 ALPHA SUBCOMPLEX SUBUNIT 4-LIKE 2"/>
    <property type="match status" value="1"/>
</dbReference>
<dbReference type="InParanoid" id="A0A674P0Q6"/>
<dbReference type="Ensembl" id="ENSTRUT00000083500.1">
    <property type="protein sequence ID" value="ENSTRUP00000078672.1"/>
    <property type="gene ID" value="ENSTRUG00000026425.1"/>
</dbReference>
<evidence type="ECO:0000256" key="1">
    <source>
        <dbReference type="SAM" id="Phobius"/>
    </source>
</evidence>
<keyword evidence="1" id="KW-0812">Transmembrane</keyword>
<evidence type="ECO:0000313" key="3">
    <source>
        <dbReference type="Proteomes" id="UP000005226"/>
    </source>
</evidence>
<keyword evidence="1" id="KW-1133">Transmembrane helix</keyword>
<accession>A0A674P0Q6</accession>